<protein>
    <submittedName>
        <fullName evidence="1">Uncharacterized protein</fullName>
    </submittedName>
</protein>
<accession>X0ZSA3</accession>
<organism evidence="1">
    <name type="scientific">marine sediment metagenome</name>
    <dbReference type="NCBI Taxonomy" id="412755"/>
    <lineage>
        <taxon>unclassified sequences</taxon>
        <taxon>metagenomes</taxon>
        <taxon>ecological metagenomes</taxon>
    </lineage>
</organism>
<comment type="caution">
    <text evidence="1">The sequence shown here is derived from an EMBL/GenBank/DDBJ whole genome shotgun (WGS) entry which is preliminary data.</text>
</comment>
<feature type="non-terminal residue" evidence="1">
    <location>
        <position position="1"/>
    </location>
</feature>
<proteinExistence type="predicted"/>
<evidence type="ECO:0000313" key="1">
    <source>
        <dbReference type="EMBL" id="GAG51101.1"/>
    </source>
</evidence>
<reference evidence="1" key="1">
    <citation type="journal article" date="2014" name="Front. Microbiol.">
        <title>High frequency of phylogenetically diverse reductive dehalogenase-homologous genes in deep subseafloor sedimentary metagenomes.</title>
        <authorList>
            <person name="Kawai M."/>
            <person name="Futagami T."/>
            <person name="Toyoda A."/>
            <person name="Takaki Y."/>
            <person name="Nishi S."/>
            <person name="Hori S."/>
            <person name="Arai W."/>
            <person name="Tsubouchi T."/>
            <person name="Morono Y."/>
            <person name="Uchiyama I."/>
            <person name="Ito T."/>
            <person name="Fujiyama A."/>
            <person name="Inagaki F."/>
            <person name="Takami H."/>
        </authorList>
    </citation>
    <scope>NUCLEOTIDE SEQUENCE</scope>
    <source>
        <strain evidence="1">Expedition CK06-06</strain>
    </source>
</reference>
<name>X0ZSA3_9ZZZZ</name>
<dbReference type="EMBL" id="BARS01050745">
    <property type="protein sequence ID" value="GAG51101.1"/>
    <property type="molecule type" value="Genomic_DNA"/>
</dbReference>
<dbReference type="AlphaFoldDB" id="X0ZSA3"/>
<gene>
    <name evidence="1" type="ORF">S01H1_75701</name>
</gene>
<sequence length="234" mass="25785">LTIEAQSITDSQEALALQIDAQIDSAHRYLEAELAKIESSIQSSERIVQADYQQALTQAAVLGQKTDAEISRTNAQFTMENAISKAQIERDRKLVLSQSLRGEAACDRMTANANTTKICENANIDAKYATAEADTNIVLATNSANREAAQVYLDAVKARFFARIQQVKAERVVASAGEYNMMAIKRTDLASALAQAMAAREDSNLKLSELQKRQAELHTASMVNWSNKLAQFRR</sequence>